<dbReference type="Proteomes" id="UP000569732">
    <property type="component" value="Unassembled WGS sequence"/>
</dbReference>
<gene>
    <name evidence="1" type="ORF">H0A36_01375</name>
</gene>
<keyword evidence="1" id="KW-0378">Hydrolase</keyword>
<comment type="caution">
    <text evidence="1">The sequence shown here is derived from an EMBL/GenBank/DDBJ whole genome shotgun (WGS) entry which is preliminary data.</text>
</comment>
<dbReference type="AlphaFoldDB" id="A0A853I1M4"/>
<dbReference type="EMBL" id="JACCKB010000001">
    <property type="protein sequence ID" value="NYZ64638.1"/>
    <property type="molecule type" value="Genomic_DNA"/>
</dbReference>
<keyword evidence="1" id="KW-0347">Helicase</keyword>
<name>A0A853I1M4_9GAMM</name>
<keyword evidence="2" id="KW-1185">Reference proteome</keyword>
<accession>A0A853I1M4</accession>
<protein>
    <submittedName>
        <fullName evidence="1">Helicase-associated domain-containing protein</fullName>
    </submittedName>
</protein>
<proteinExistence type="predicted"/>
<organism evidence="1 2">
    <name type="scientific">Spartinivicinus marinus</name>
    <dbReference type="NCBI Taxonomy" id="2994442"/>
    <lineage>
        <taxon>Bacteria</taxon>
        <taxon>Pseudomonadati</taxon>
        <taxon>Pseudomonadota</taxon>
        <taxon>Gammaproteobacteria</taxon>
        <taxon>Oceanospirillales</taxon>
        <taxon>Zooshikellaceae</taxon>
        <taxon>Spartinivicinus</taxon>
    </lineage>
</organism>
<reference evidence="1 2" key="1">
    <citation type="submission" date="2020-07" db="EMBL/GenBank/DDBJ databases">
        <title>Endozoicomonas sp. nov., isolated from sediment.</title>
        <authorList>
            <person name="Gu T."/>
        </authorList>
    </citation>
    <scope>NUCLEOTIDE SEQUENCE [LARGE SCALE GENOMIC DNA]</scope>
    <source>
        <strain evidence="1 2">SM1973</strain>
    </source>
</reference>
<sequence length="643" mass="72433">MTRLNQYEYSALPLLDTLNLLTVDDLKNLLNLLPVKNIPTRKGDLVTLVKQYLQGEQLKKLWSQLDHLQQTAVSETLYTYGAFKPAQFAAKYGGLPTFDTEGKNKWGYSSSIPTLLRLFIYSDARYSNYATIIPAELEQELRQFVPKPEATTLKSQNELPESYSYEQKDYELADDDEGITIVTRKSVYQMPTKQPKVHTSVVEIPLIQCHTEKAATQDIQTLLRLTSQGKLSVSNKTFLPSKATTKAITNVLREGDFFNWQDPEEAFANDIGPIKSLAWPLMLQASKLTELQGGKLALTKSGQKALTSSPADTLKLIWSRWLKSKLTDEFNRINAIKGQKGKGKRSMTAVSERRSVIVEVLRQCPVNEWVAFDDFSRFMQALNYNFEVIRDPWHLYIEDPNYGNLAHGGYHDWHILQGRYILCFLFEYAATLGLIDVAYISPQDVQSDYSKLWGADDLDYLSRYDGLIYFRLNPLGAYCLGLTATYEQSQAEGGVKLTVLPNLQVTTAEKLSTDQALLLETYAEKLSDQQWRLSQEKMLAAVESGHKLAELKTFLTKGDDQPLPETVEGLIAKVERQAQSLTLKGPAILIECADAKIANAVAQHKHTQKLCMLAGEHHLVVKSGAEEAFKKALRKLGYGMTCD</sequence>
<dbReference type="GO" id="GO:0004386">
    <property type="term" value="F:helicase activity"/>
    <property type="evidence" value="ECO:0007669"/>
    <property type="project" value="UniProtKB-KW"/>
</dbReference>
<evidence type="ECO:0000313" key="2">
    <source>
        <dbReference type="Proteomes" id="UP000569732"/>
    </source>
</evidence>
<keyword evidence="1" id="KW-0067">ATP-binding</keyword>
<keyword evidence="1" id="KW-0547">Nucleotide-binding</keyword>
<dbReference type="RefSeq" id="WP_180566656.1">
    <property type="nucleotide sequence ID" value="NZ_JACCKB010000001.1"/>
</dbReference>
<evidence type="ECO:0000313" key="1">
    <source>
        <dbReference type="EMBL" id="NYZ64638.1"/>
    </source>
</evidence>